<dbReference type="Proteomes" id="UP000564033">
    <property type="component" value="Unassembled WGS sequence"/>
</dbReference>
<evidence type="ECO:0000256" key="1">
    <source>
        <dbReference type="SAM" id="MobiDB-lite"/>
    </source>
</evidence>
<evidence type="ECO:0000313" key="2">
    <source>
        <dbReference type="EMBL" id="NLZ24262.1"/>
    </source>
</evidence>
<evidence type="ECO:0000313" key="3">
    <source>
        <dbReference type="Proteomes" id="UP000564033"/>
    </source>
</evidence>
<accession>A0A847VCU7</accession>
<dbReference type="AlphaFoldDB" id="A0A847VCU7"/>
<dbReference type="GO" id="GO:0003735">
    <property type="term" value="F:structural constituent of ribosome"/>
    <property type="evidence" value="ECO:0007669"/>
    <property type="project" value="InterPro"/>
</dbReference>
<organism evidence="2 3">
    <name type="scientific">Candidatus Dojkabacteria bacterium</name>
    <dbReference type="NCBI Taxonomy" id="2099670"/>
    <lineage>
        <taxon>Bacteria</taxon>
        <taxon>Candidatus Dojkabacteria</taxon>
    </lineage>
</organism>
<name>A0A847VCU7_9BACT</name>
<protein>
    <recommendedName>
        <fullName evidence="4">50S ribosomal protein L17</fullName>
    </recommendedName>
</protein>
<dbReference type="InterPro" id="IPR036373">
    <property type="entry name" value="Ribosomal_bL17_sf"/>
</dbReference>
<dbReference type="Gene3D" id="3.90.1030.10">
    <property type="entry name" value="Ribosomal protein L17"/>
    <property type="match status" value="1"/>
</dbReference>
<feature type="region of interest" description="Disordered" evidence="1">
    <location>
        <begin position="120"/>
        <end position="141"/>
    </location>
</feature>
<proteinExistence type="predicted"/>
<feature type="compositionally biased region" description="Basic and acidic residues" evidence="1">
    <location>
        <begin position="122"/>
        <end position="141"/>
    </location>
</feature>
<dbReference type="EMBL" id="JAAZIL010000017">
    <property type="protein sequence ID" value="NLZ24262.1"/>
    <property type="molecule type" value="Genomic_DNA"/>
</dbReference>
<dbReference type="GO" id="GO:0006412">
    <property type="term" value="P:translation"/>
    <property type="evidence" value="ECO:0007669"/>
    <property type="project" value="InterPro"/>
</dbReference>
<dbReference type="SUPFAM" id="SSF64263">
    <property type="entry name" value="Prokaryotic ribosomal protein L17"/>
    <property type="match status" value="1"/>
</dbReference>
<dbReference type="GO" id="GO:0005840">
    <property type="term" value="C:ribosome"/>
    <property type="evidence" value="ECO:0007669"/>
    <property type="project" value="InterPro"/>
</dbReference>
<comment type="caution">
    <text evidence="2">The sequence shown here is derived from an EMBL/GenBank/DDBJ whole genome shotgun (WGS) entry which is preliminary data.</text>
</comment>
<gene>
    <name evidence="2" type="ORF">GX888_00735</name>
</gene>
<sequence>MRVKKLGRTASHRKALIQNQLRSIFVSGKIETSSVKAKVLKGELESLLSRIYNSKDEDVTLVRDLLTILGNKEQVKKALELGKKEDIKVSIKKVGFRNGDNCELSLVEIVGFATKKKRAPKEKRVEKTEDKEEIKGKEEIPMEYDSKKSMLNIGKKDIKEGVKPVKRERAKSRAGI</sequence>
<reference evidence="2 3" key="1">
    <citation type="journal article" date="2020" name="Biotechnol. Biofuels">
        <title>New insights from the biogas microbiome by comprehensive genome-resolved metagenomics of nearly 1600 species originating from multiple anaerobic digesters.</title>
        <authorList>
            <person name="Campanaro S."/>
            <person name="Treu L."/>
            <person name="Rodriguez-R L.M."/>
            <person name="Kovalovszki A."/>
            <person name="Ziels R.M."/>
            <person name="Maus I."/>
            <person name="Zhu X."/>
            <person name="Kougias P.G."/>
            <person name="Basile A."/>
            <person name="Luo G."/>
            <person name="Schluter A."/>
            <person name="Konstantinidis K.T."/>
            <person name="Angelidaki I."/>
        </authorList>
    </citation>
    <scope>NUCLEOTIDE SEQUENCE [LARGE SCALE GENOMIC DNA]</scope>
    <source>
        <strain evidence="2">AS19jrsBPTG_9</strain>
    </source>
</reference>
<evidence type="ECO:0008006" key="4">
    <source>
        <dbReference type="Google" id="ProtNLM"/>
    </source>
</evidence>